<dbReference type="Proteomes" id="UP001152523">
    <property type="component" value="Unassembled WGS sequence"/>
</dbReference>
<evidence type="ECO:0000313" key="1">
    <source>
        <dbReference type="EMBL" id="CAH9137500.1"/>
    </source>
</evidence>
<comment type="caution">
    <text evidence="1">The sequence shown here is derived from an EMBL/GenBank/DDBJ whole genome shotgun (WGS) entry which is preliminary data.</text>
</comment>
<dbReference type="AlphaFoldDB" id="A0AAV0FQ03"/>
<protein>
    <submittedName>
        <fullName evidence="1">Uncharacterized protein</fullName>
    </submittedName>
</protein>
<organism evidence="1 2">
    <name type="scientific">Cuscuta epithymum</name>
    <dbReference type="NCBI Taxonomy" id="186058"/>
    <lineage>
        <taxon>Eukaryota</taxon>
        <taxon>Viridiplantae</taxon>
        <taxon>Streptophyta</taxon>
        <taxon>Embryophyta</taxon>
        <taxon>Tracheophyta</taxon>
        <taxon>Spermatophyta</taxon>
        <taxon>Magnoliopsida</taxon>
        <taxon>eudicotyledons</taxon>
        <taxon>Gunneridae</taxon>
        <taxon>Pentapetalae</taxon>
        <taxon>asterids</taxon>
        <taxon>lamiids</taxon>
        <taxon>Solanales</taxon>
        <taxon>Convolvulaceae</taxon>
        <taxon>Cuscuteae</taxon>
        <taxon>Cuscuta</taxon>
        <taxon>Cuscuta subgen. Cuscuta</taxon>
    </lineage>
</organism>
<accession>A0AAV0FQ03</accession>
<name>A0AAV0FQ03_9ASTE</name>
<reference evidence="1" key="1">
    <citation type="submission" date="2022-07" db="EMBL/GenBank/DDBJ databases">
        <authorList>
            <person name="Macas J."/>
            <person name="Novak P."/>
            <person name="Neumann P."/>
        </authorList>
    </citation>
    <scope>NUCLEOTIDE SEQUENCE</scope>
</reference>
<gene>
    <name evidence="1" type="ORF">CEPIT_LOCUS36066</name>
</gene>
<proteinExistence type="predicted"/>
<evidence type="ECO:0000313" key="2">
    <source>
        <dbReference type="Proteomes" id="UP001152523"/>
    </source>
</evidence>
<sequence length="103" mass="11834">MHKMTACPSPSELHTCYHDVFVFRSTVSKIYFAMFIENVTELAFQPLMMLQLKILTFPAYKAWQKLVSSPASHQDVIHSHLQMENKVPSSFLLTGVVHHTRNS</sequence>
<dbReference type="EMBL" id="CAMAPF010001001">
    <property type="protein sequence ID" value="CAH9137500.1"/>
    <property type="molecule type" value="Genomic_DNA"/>
</dbReference>
<keyword evidence="2" id="KW-1185">Reference proteome</keyword>